<proteinExistence type="predicted"/>
<protein>
    <recommendedName>
        <fullName evidence="1">GPI inositol-deacylase PGAP1-like alpha/beta domain-containing protein</fullName>
    </recommendedName>
</protein>
<sequence length="443" mass="50621">MPSLTPLHETYCKWDRTPPSQADLLEGLAQLVTMRFSDVVHDLIQNIQRELLISIFGMSEQRSQKFHKIPSIAKLYQFSYETFFNYGNYLLAPVLRSIIEKFPKLHDKPLTPSLHFLVGALNGVLGDYLLEQHSPMALPMVVYDHYGAVQKGELTGRITLLVHGLCMNHLDWTTRKYGGIGEKLLAQRDHNTMLYLNYNTGRRISANGRSLSNTLEDLVRRNPDITSIDLIGHSMGGLVSRSALFYGKQNVYSWMHRVENLVCLGSPHHGAVLERLGFSLQRNLRHIPLGKIFGHIANIRSNGILDLRYGSVRDDDWEHNNIRIGLIDDNRKPAPLPSHINTYLVAGTIEFPHRKNRTRQAIGDYLVSVKSALGEHPNVRYQLKVPEAHKAIFYGINHFDIHHHPLVAEQIVHWFYPNAEDLKRTQIHEFMMDLNSIEGIALT</sequence>
<reference evidence="2 3" key="1">
    <citation type="submission" date="2016-07" db="EMBL/GenBank/DDBJ databases">
        <title>Acinetobacter sp. ANC 4603.</title>
        <authorList>
            <person name="Radolfova-Krizova L."/>
            <person name="Nemec A."/>
        </authorList>
    </citation>
    <scope>NUCLEOTIDE SEQUENCE [LARGE SCALE GENOMIC DNA]</scope>
    <source>
        <strain evidence="2 3">ANC 4603</strain>
    </source>
</reference>
<dbReference type="Gene3D" id="3.40.50.1820">
    <property type="entry name" value="alpha/beta hydrolase"/>
    <property type="match status" value="1"/>
</dbReference>
<accession>A0A1C3D140</accession>
<dbReference type="EMBL" id="MBDL01000001">
    <property type="protein sequence ID" value="ODA14754.1"/>
    <property type="molecule type" value="Genomic_DNA"/>
</dbReference>
<keyword evidence="3" id="KW-1185">Reference proteome</keyword>
<dbReference type="InterPro" id="IPR029058">
    <property type="entry name" value="AB_hydrolase_fold"/>
</dbReference>
<organism evidence="2 3">
    <name type="scientific">Acinetobacter celticus</name>
    <dbReference type="NCBI Taxonomy" id="1891224"/>
    <lineage>
        <taxon>Bacteria</taxon>
        <taxon>Pseudomonadati</taxon>
        <taxon>Pseudomonadota</taxon>
        <taxon>Gammaproteobacteria</taxon>
        <taxon>Moraxellales</taxon>
        <taxon>Moraxellaceae</taxon>
        <taxon>Acinetobacter</taxon>
    </lineage>
</organism>
<dbReference type="RefSeq" id="WP_068885890.1">
    <property type="nucleotide sequence ID" value="NZ_CBCRUU010000005.1"/>
</dbReference>
<dbReference type="SUPFAM" id="SSF53474">
    <property type="entry name" value="alpha/beta-Hydrolases"/>
    <property type="match status" value="1"/>
</dbReference>
<dbReference type="GO" id="GO:0016788">
    <property type="term" value="F:hydrolase activity, acting on ester bonds"/>
    <property type="evidence" value="ECO:0007669"/>
    <property type="project" value="InterPro"/>
</dbReference>
<evidence type="ECO:0000259" key="1">
    <source>
        <dbReference type="Pfam" id="PF07819"/>
    </source>
</evidence>
<name>A0A1C3D140_9GAMM</name>
<comment type="caution">
    <text evidence="2">The sequence shown here is derived from an EMBL/GenBank/DDBJ whole genome shotgun (WGS) entry which is preliminary data.</text>
</comment>
<dbReference type="InterPro" id="IPR012908">
    <property type="entry name" value="PGAP1-ab_dom-like"/>
</dbReference>
<gene>
    <name evidence="2" type="ORF">BBP83_02890</name>
</gene>
<feature type="domain" description="GPI inositol-deacylase PGAP1-like alpha/beta" evidence="1">
    <location>
        <begin position="153"/>
        <end position="375"/>
    </location>
</feature>
<dbReference type="STRING" id="1891224.BBP83_02890"/>
<dbReference type="Proteomes" id="UP000186553">
    <property type="component" value="Unassembled WGS sequence"/>
</dbReference>
<dbReference type="OrthoDB" id="869379at2"/>
<dbReference type="Pfam" id="PF07819">
    <property type="entry name" value="PGAP1"/>
    <property type="match status" value="1"/>
</dbReference>
<dbReference type="AlphaFoldDB" id="A0A1C3D140"/>
<evidence type="ECO:0000313" key="2">
    <source>
        <dbReference type="EMBL" id="ODA14754.1"/>
    </source>
</evidence>
<evidence type="ECO:0000313" key="3">
    <source>
        <dbReference type="Proteomes" id="UP000186553"/>
    </source>
</evidence>